<proteinExistence type="predicted"/>
<evidence type="ECO:0000313" key="3">
    <source>
        <dbReference type="Proteomes" id="UP001152795"/>
    </source>
</evidence>
<dbReference type="AlphaFoldDB" id="A0A6S7H6Y9"/>
<comment type="caution">
    <text evidence="2">The sequence shown here is derived from an EMBL/GenBank/DDBJ whole genome shotgun (WGS) entry which is preliminary data.</text>
</comment>
<organism evidence="2 3">
    <name type="scientific">Paramuricea clavata</name>
    <name type="common">Red gorgonian</name>
    <name type="synonym">Violescent sea-whip</name>
    <dbReference type="NCBI Taxonomy" id="317549"/>
    <lineage>
        <taxon>Eukaryota</taxon>
        <taxon>Metazoa</taxon>
        <taxon>Cnidaria</taxon>
        <taxon>Anthozoa</taxon>
        <taxon>Octocorallia</taxon>
        <taxon>Malacalcyonacea</taxon>
        <taxon>Plexauridae</taxon>
        <taxon>Paramuricea</taxon>
    </lineage>
</organism>
<sequence>MACEEKGSKDREEKSCTNDNNEKSSEDDEEEGSQHSCSSSSSGVVHPSSRSRAGQDRLFTENEMAEFRKLFAPLIHSDKPITTKVPVLMLKKNQKLKHLTKKFTNQQIYDKLRTERNC</sequence>
<dbReference type="Proteomes" id="UP001152795">
    <property type="component" value="Unassembled WGS sequence"/>
</dbReference>
<gene>
    <name evidence="2" type="ORF">PACLA_8A008501</name>
</gene>
<name>A0A6S7H6Y9_PARCT</name>
<accession>A0A6S7H6Y9</accession>
<evidence type="ECO:0000256" key="1">
    <source>
        <dbReference type="SAM" id="MobiDB-lite"/>
    </source>
</evidence>
<evidence type="ECO:0000313" key="2">
    <source>
        <dbReference type="EMBL" id="CAB4000484.1"/>
    </source>
</evidence>
<reference evidence="2" key="1">
    <citation type="submission" date="2020-04" db="EMBL/GenBank/DDBJ databases">
        <authorList>
            <person name="Alioto T."/>
            <person name="Alioto T."/>
            <person name="Gomez Garrido J."/>
        </authorList>
    </citation>
    <scope>NUCLEOTIDE SEQUENCE</scope>
    <source>
        <strain evidence="2">A484AB</strain>
    </source>
</reference>
<feature type="compositionally biased region" description="Basic and acidic residues" evidence="1">
    <location>
        <begin position="1"/>
        <end position="24"/>
    </location>
</feature>
<dbReference type="EMBL" id="CACRXK020003847">
    <property type="protein sequence ID" value="CAB4000484.1"/>
    <property type="molecule type" value="Genomic_DNA"/>
</dbReference>
<keyword evidence="3" id="KW-1185">Reference proteome</keyword>
<protein>
    <submittedName>
        <fullName evidence="2">Uncharacterized protein</fullName>
    </submittedName>
</protein>
<feature type="compositionally biased region" description="Low complexity" evidence="1">
    <location>
        <begin position="34"/>
        <end position="52"/>
    </location>
</feature>
<feature type="region of interest" description="Disordered" evidence="1">
    <location>
        <begin position="1"/>
        <end position="57"/>
    </location>
</feature>